<protein>
    <submittedName>
        <fullName evidence="1">Ribosome-associated translation inhibitor RaiA</fullName>
    </submittedName>
</protein>
<dbReference type="Proteomes" id="UP001519273">
    <property type="component" value="Unassembled WGS sequence"/>
</dbReference>
<dbReference type="InterPro" id="IPR014794">
    <property type="entry name" value="DUF1779"/>
</dbReference>
<dbReference type="Pfam" id="PF08680">
    <property type="entry name" value="DUF1779"/>
    <property type="match status" value="1"/>
</dbReference>
<comment type="caution">
    <text evidence="1">The sequence shown here is derived from an EMBL/GenBank/DDBJ whole genome shotgun (WGS) entry which is preliminary data.</text>
</comment>
<keyword evidence="2" id="KW-1185">Reference proteome</keyword>
<organism evidence="1 2">
    <name type="scientific">Paenibacillus sediminis</name>
    <dbReference type="NCBI Taxonomy" id="664909"/>
    <lineage>
        <taxon>Bacteria</taxon>
        <taxon>Bacillati</taxon>
        <taxon>Bacillota</taxon>
        <taxon>Bacilli</taxon>
        <taxon>Bacillales</taxon>
        <taxon>Paenibacillaceae</taxon>
        <taxon>Paenibacillus</taxon>
    </lineage>
</organism>
<sequence>MIRIGKYKAAILLTVLIAVLFGFQVKSDFSSGNTVDLANESLNKLLSFGKAVSGEPNEPMKVIVKWHGYWDNTKLSLDEAASKMTMELGLPKAKHTSVQNRDVFTSSDEQEGAQVHFSIVEQTSHHYYTVIQIEASNDINSVNQLYSLQHGLGEKLTELGVSAEWNGAIQGMVNGEDVEESIDKVEQTLETSVRLKKKESYSDISTISRSYDSSSLPIRVKSGQHNVSLQIAAHQIEGTHTVRITIGMPLITIEY</sequence>
<gene>
    <name evidence="1" type="ORF">J2Z20_003406</name>
</gene>
<accession>A0ABS4H7I4</accession>
<reference evidence="1 2" key="1">
    <citation type="submission" date="2021-03" db="EMBL/GenBank/DDBJ databases">
        <title>Genomic Encyclopedia of Type Strains, Phase IV (KMG-IV): sequencing the most valuable type-strain genomes for metagenomic binning, comparative biology and taxonomic classification.</title>
        <authorList>
            <person name="Goeker M."/>
        </authorList>
    </citation>
    <scope>NUCLEOTIDE SEQUENCE [LARGE SCALE GENOMIC DNA]</scope>
    <source>
        <strain evidence="1 2">DSM 23491</strain>
    </source>
</reference>
<name>A0ABS4H7I4_9BACL</name>
<proteinExistence type="predicted"/>
<dbReference type="Gene3D" id="3.30.360.40">
    <property type="entry name" value="YwmB-like"/>
    <property type="match status" value="1"/>
</dbReference>
<dbReference type="RefSeq" id="WP_209853023.1">
    <property type="nucleotide sequence ID" value="NZ_CBCRVE010000020.1"/>
</dbReference>
<dbReference type="EMBL" id="JAGGKP010000016">
    <property type="protein sequence ID" value="MBP1938484.1"/>
    <property type="molecule type" value="Genomic_DNA"/>
</dbReference>
<evidence type="ECO:0000313" key="1">
    <source>
        <dbReference type="EMBL" id="MBP1938484.1"/>
    </source>
</evidence>
<evidence type="ECO:0000313" key="2">
    <source>
        <dbReference type="Proteomes" id="UP001519273"/>
    </source>
</evidence>